<accession>A0A7J0EFH3</accession>
<reference evidence="2 3" key="1">
    <citation type="submission" date="2019-07" db="EMBL/GenBank/DDBJ databases">
        <title>De Novo Assembly of kiwifruit Actinidia rufa.</title>
        <authorList>
            <person name="Sugita-Konishi S."/>
            <person name="Sato K."/>
            <person name="Mori E."/>
            <person name="Abe Y."/>
            <person name="Kisaki G."/>
            <person name="Hamano K."/>
            <person name="Suezawa K."/>
            <person name="Otani M."/>
            <person name="Fukuda T."/>
            <person name="Manabe T."/>
            <person name="Gomi K."/>
            <person name="Tabuchi M."/>
            <person name="Akimitsu K."/>
            <person name="Kataoka I."/>
        </authorList>
    </citation>
    <scope>NUCLEOTIDE SEQUENCE [LARGE SCALE GENOMIC DNA]</scope>
    <source>
        <strain evidence="3">cv. Fuchu</strain>
    </source>
</reference>
<gene>
    <name evidence="2" type="ORF">Acr_03g0020020</name>
</gene>
<dbReference type="EMBL" id="BJWL01000003">
    <property type="protein sequence ID" value="GFY85228.1"/>
    <property type="molecule type" value="Genomic_DNA"/>
</dbReference>
<evidence type="ECO:0000256" key="1">
    <source>
        <dbReference type="SAM" id="MobiDB-lite"/>
    </source>
</evidence>
<dbReference type="Proteomes" id="UP000585474">
    <property type="component" value="Unassembled WGS sequence"/>
</dbReference>
<evidence type="ECO:0000313" key="3">
    <source>
        <dbReference type="Proteomes" id="UP000585474"/>
    </source>
</evidence>
<keyword evidence="3" id="KW-1185">Reference proteome</keyword>
<evidence type="ECO:0000313" key="2">
    <source>
        <dbReference type="EMBL" id="GFY85228.1"/>
    </source>
</evidence>
<dbReference type="AlphaFoldDB" id="A0A7J0EFH3"/>
<proteinExistence type="predicted"/>
<sequence>MSFNEFTIKDPKLRSTPPCHQPNISTASSIADPRQSLPHPSLSLTVAAPSPHFPDLGRKGGNAKERRFGEAVVDIAVGGGFHGDGGRDFGGASRGVTTKRPRAATTPPIFCIYA</sequence>
<organism evidence="2 3">
    <name type="scientific">Actinidia rufa</name>
    <dbReference type="NCBI Taxonomy" id="165716"/>
    <lineage>
        <taxon>Eukaryota</taxon>
        <taxon>Viridiplantae</taxon>
        <taxon>Streptophyta</taxon>
        <taxon>Embryophyta</taxon>
        <taxon>Tracheophyta</taxon>
        <taxon>Spermatophyta</taxon>
        <taxon>Magnoliopsida</taxon>
        <taxon>eudicotyledons</taxon>
        <taxon>Gunneridae</taxon>
        <taxon>Pentapetalae</taxon>
        <taxon>asterids</taxon>
        <taxon>Ericales</taxon>
        <taxon>Actinidiaceae</taxon>
        <taxon>Actinidia</taxon>
    </lineage>
</organism>
<comment type="caution">
    <text evidence="2">The sequence shown here is derived from an EMBL/GenBank/DDBJ whole genome shotgun (WGS) entry which is preliminary data.</text>
</comment>
<protein>
    <submittedName>
        <fullName evidence="2">Uncharacterized protein</fullName>
    </submittedName>
</protein>
<name>A0A7J0EFH3_9ERIC</name>
<feature type="region of interest" description="Disordered" evidence="1">
    <location>
        <begin position="1"/>
        <end position="62"/>
    </location>
</feature>